<proteinExistence type="predicted"/>
<sequence>MSARPAPFLGCAQNVKTNTWAFIPAHFISPSPLTFTNRRSYREQRQTRYSPVVQLRAEQPKGSRNLFFSSAKFRYNSPPPNSHHLYHESVEGISTTPWYAVEANCFNSRICICFELLPRREGR</sequence>
<organism evidence="1 2">
    <name type="scientific">Linum tenue</name>
    <dbReference type="NCBI Taxonomy" id="586396"/>
    <lineage>
        <taxon>Eukaryota</taxon>
        <taxon>Viridiplantae</taxon>
        <taxon>Streptophyta</taxon>
        <taxon>Embryophyta</taxon>
        <taxon>Tracheophyta</taxon>
        <taxon>Spermatophyta</taxon>
        <taxon>Magnoliopsida</taxon>
        <taxon>eudicotyledons</taxon>
        <taxon>Gunneridae</taxon>
        <taxon>Pentapetalae</taxon>
        <taxon>rosids</taxon>
        <taxon>fabids</taxon>
        <taxon>Malpighiales</taxon>
        <taxon>Linaceae</taxon>
        <taxon>Linum</taxon>
    </lineage>
</organism>
<dbReference type="AlphaFoldDB" id="A0AAV0ID45"/>
<accession>A0AAV0ID45</accession>
<name>A0AAV0ID45_9ROSI</name>
<comment type="caution">
    <text evidence="1">The sequence shown here is derived from an EMBL/GenBank/DDBJ whole genome shotgun (WGS) entry which is preliminary data.</text>
</comment>
<keyword evidence="2" id="KW-1185">Reference proteome</keyword>
<dbReference type="EMBL" id="CAMGYJ010000003">
    <property type="protein sequence ID" value="CAI0395223.1"/>
    <property type="molecule type" value="Genomic_DNA"/>
</dbReference>
<evidence type="ECO:0000313" key="1">
    <source>
        <dbReference type="EMBL" id="CAI0395223.1"/>
    </source>
</evidence>
<evidence type="ECO:0000313" key="2">
    <source>
        <dbReference type="Proteomes" id="UP001154282"/>
    </source>
</evidence>
<reference evidence="1" key="1">
    <citation type="submission" date="2022-08" db="EMBL/GenBank/DDBJ databases">
        <authorList>
            <person name="Gutierrez-Valencia J."/>
        </authorList>
    </citation>
    <scope>NUCLEOTIDE SEQUENCE</scope>
</reference>
<dbReference type="Proteomes" id="UP001154282">
    <property type="component" value="Unassembled WGS sequence"/>
</dbReference>
<protein>
    <submittedName>
        <fullName evidence="1">Uncharacterized protein</fullName>
    </submittedName>
</protein>
<gene>
    <name evidence="1" type="ORF">LITE_LOCUS8629</name>
</gene>